<organism evidence="2 3">
    <name type="scientific">Anaeramoeba flamelloides</name>
    <dbReference type="NCBI Taxonomy" id="1746091"/>
    <lineage>
        <taxon>Eukaryota</taxon>
        <taxon>Metamonada</taxon>
        <taxon>Anaeramoebidae</taxon>
        <taxon>Anaeramoeba</taxon>
    </lineage>
</organism>
<sequence length="1027" mass="119900">MEKCCSCESNQTINCFKSLFIQTQRKDKKTQYNLVPIKSVWVCRNCIQKYNQPTYFNQGESVKSSFQILFLSKKNKKKFKEILLSAKNLTRTKSSFNSGVRSNEYLSGLTNPNNSDVSFLGTNETTSNSEKEDLHKLSSVNMSFPKSTKPNELTSKLIPNDKNLKLENFLDSSTGIGYHSDKDHENNQIFNFFQFPNNYGIKIEAKNDERQNKNLKENRKNYQRSSLVMDQDSSKRTKATFSILNVNKNNIPVRKRNLLQNVGGNQPKKKKLINIISPKKNLQDQIKIKRKKISSQTKKKKIKLIPTKNQKFSNTKKGNTNNNKGMNTNKSKNMDMNKNKNKNKMNKNNNIIKNNHIINIGNNTHNNNIDIDIDINEQPIISNVPKNDTQSISIENQTKEIFLSKIQKRKEKKIENLELILTNFVTPNLKNRFINYDQYTDYQTYLSSHLDQNSYYLELLQDLDIRRAGSFCNSLSEMYKLNKSTHDKLIKISKKCNSDFDLFLTNLSFRLEMIGNESKNSRHINNLEYLNNKERVAKSIDLKSKGITAKSNFSNNPNTDNENNSNDWSSKNDNKSNNWSQNNWNFGDEKKRPSNSQSSFNKNQNNNWSSNNDKHPNYHENSNDWSSNDHNNSNHWSSKDENNPNHWSSKNEWKKATNTKSSFNKNQKNNPNSNYNRKSNYNKNPNDWDTESEWKKATNTKHSFDKNQNNDWGSNNDNKSNNWSKDNWNVEVGEKTKTSNLKPSFNNNQNNNWISNNNNNVNDHNNPNGWNFVSGWKKATNTKYSFDKNQNNDWGSKNDNKSNNWSQDKWGSEVDEKTKPSNLSSSFNKNQNNNWSSNNNNNTNDHNNPNDRNFVNEWKRATNTQPAFDKNQNNDWGSKNENKSNNWSQDNWGSEEDEKAKPSNIPSSFNKNQNTNWSSNNNNNNTNENDYKINNDHSRNNFINKNYYYEPKRPDLSNNLKNKPFQSKFASYHKKKSSYFPKRINNFQKNTNHENPYFYSYRSGKGNFPHRGNDSQKWVGNTKVGYK</sequence>
<dbReference type="AlphaFoldDB" id="A0AAV7YWA6"/>
<feature type="compositionally biased region" description="Low complexity" evidence="1">
    <location>
        <begin position="658"/>
        <end position="685"/>
    </location>
</feature>
<accession>A0AAV7YWA6</accession>
<feature type="compositionally biased region" description="Basic and acidic residues" evidence="1">
    <location>
        <begin position="637"/>
        <end position="655"/>
    </location>
</feature>
<name>A0AAV7YWA6_9EUKA</name>
<feature type="compositionally biased region" description="Low complexity" evidence="1">
    <location>
        <begin position="821"/>
        <end position="856"/>
    </location>
</feature>
<feature type="compositionally biased region" description="Basic and acidic residues" evidence="1">
    <location>
        <begin position="810"/>
        <end position="819"/>
    </location>
</feature>
<feature type="compositionally biased region" description="Polar residues" evidence="1">
    <location>
        <begin position="861"/>
        <end position="892"/>
    </location>
</feature>
<feature type="compositionally biased region" description="Low complexity" evidence="1">
    <location>
        <begin position="746"/>
        <end position="771"/>
    </location>
</feature>
<feature type="compositionally biased region" description="Low complexity" evidence="1">
    <location>
        <begin position="311"/>
        <end position="331"/>
    </location>
</feature>
<evidence type="ECO:0000256" key="1">
    <source>
        <dbReference type="SAM" id="MobiDB-lite"/>
    </source>
</evidence>
<dbReference type="Proteomes" id="UP001146793">
    <property type="component" value="Unassembled WGS sequence"/>
</dbReference>
<feature type="compositionally biased region" description="Low complexity" evidence="1">
    <location>
        <begin position="910"/>
        <end position="928"/>
    </location>
</feature>
<feature type="compositionally biased region" description="Low complexity" evidence="1">
    <location>
        <begin position="594"/>
        <end position="611"/>
    </location>
</feature>
<evidence type="ECO:0000313" key="3">
    <source>
        <dbReference type="Proteomes" id="UP001146793"/>
    </source>
</evidence>
<proteinExistence type="predicted"/>
<reference evidence="2" key="1">
    <citation type="submission" date="2022-08" db="EMBL/GenBank/DDBJ databases">
        <title>Novel sulphate-reducing endosymbionts in the free-living metamonad Anaeramoeba.</title>
        <authorList>
            <person name="Jerlstrom-Hultqvist J."/>
            <person name="Cepicka I."/>
            <person name="Gallot-Lavallee L."/>
            <person name="Salas-Leiva D."/>
            <person name="Curtis B.A."/>
            <person name="Zahonova K."/>
            <person name="Pipaliya S."/>
            <person name="Dacks J."/>
            <person name="Roger A.J."/>
        </authorList>
    </citation>
    <scope>NUCLEOTIDE SEQUENCE</scope>
    <source>
        <strain evidence="2">Busselton2</strain>
    </source>
</reference>
<dbReference type="EMBL" id="JANTQA010000047">
    <property type="protein sequence ID" value="KAJ3431694.1"/>
    <property type="molecule type" value="Genomic_DNA"/>
</dbReference>
<feature type="compositionally biased region" description="Low complexity" evidence="1">
    <location>
        <begin position="706"/>
        <end position="729"/>
    </location>
</feature>
<evidence type="ECO:0000313" key="2">
    <source>
        <dbReference type="EMBL" id="KAJ3431694.1"/>
    </source>
</evidence>
<gene>
    <name evidence="2" type="ORF">M0812_20610</name>
</gene>
<feature type="compositionally biased region" description="Low complexity" evidence="1">
    <location>
        <begin position="623"/>
        <end position="636"/>
    </location>
</feature>
<feature type="region of interest" description="Disordered" evidence="1">
    <location>
        <begin position="548"/>
        <end position="938"/>
    </location>
</feature>
<feature type="region of interest" description="Disordered" evidence="1">
    <location>
        <begin position="311"/>
        <end position="338"/>
    </location>
</feature>
<feature type="compositionally biased region" description="Basic and acidic residues" evidence="1">
    <location>
        <begin position="612"/>
        <end position="622"/>
    </location>
</feature>
<comment type="caution">
    <text evidence="2">The sequence shown here is derived from an EMBL/GenBank/DDBJ whole genome shotgun (WGS) entry which is preliminary data.</text>
</comment>
<feature type="compositionally biased region" description="Low complexity" evidence="1">
    <location>
        <begin position="550"/>
        <end position="585"/>
    </location>
</feature>
<feature type="compositionally biased region" description="Basic and acidic residues" evidence="1">
    <location>
        <begin position="929"/>
        <end position="938"/>
    </location>
</feature>
<feature type="compositionally biased region" description="Polar residues" evidence="1">
    <location>
        <begin position="779"/>
        <end position="809"/>
    </location>
</feature>
<protein>
    <submittedName>
        <fullName evidence="2">Uncharacterized protein</fullName>
    </submittedName>
</protein>